<dbReference type="RefSeq" id="WP_219481610.1">
    <property type="nucleotide sequence ID" value="NZ_CAKAPR010000010.1"/>
</dbReference>
<dbReference type="EMBL" id="JAHXCT010000005">
    <property type="protein sequence ID" value="MBW4769621.1"/>
    <property type="molecule type" value="Genomic_DNA"/>
</dbReference>
<proteinExistence type="predicted"/>
<evidence type="ECO:0000256" key="1">
    <source>
        <dbReference type="SAM" id="SignalP"/>
    </source>
</evidence>
<feature type="signal peptide" evidence="1">
    <location>
        <begin position="1"/>
        <end position="19"/>
    </location>
</feature>
<organism evidence="2 3">
    <name type="scientific">Hoylesella nanceiensis</name>
    <dbReference type="NCBI Taxonomy" id="425941"/>
    <lineage>
        <taxon>Bacteria</taxon>
        <taxon>Pseudomonadati</taxon>
        <taxon>Bacteroidota</taxon>
        <taxon>Bacteroidia</taxon>
        <taxon>Bacteroidales</taxon>
        <taxon>Prevotellaceae</taxon>
        <taxon>Hoylesella</taxon>
    </lineage>
</organism>
<sequence>MKKSIVKSMTLLAVVPLWTACSSDVVDSAQSTDLHNEVVSIHVSNPGTRATVVNDYEVNERTDRGMKNYPTTGKVTNYKYIWAVGDALYTYDPNKNFVSTFICKSVDANGAGATFTSTDAKWTTDNTIYLFASQKKPTVAADKDKVSFDYTTPDNAGFAWGAADKNTAVLTNTNFTGIGKIDKCPELANNGTPVRMECTLDVTPSMTMYFRDMMHDYKQVSLTQSVSNGSVSGYYDGATYSLSGKTYTPGTLQNTVLRLADKKPESFEKGVIYMPMVETDYKKVTISLIGKNKNKEGDETTVRSIYTKNNFDATAQNNYYNLGDIAKWTKDADHLYIIGDATPFGWARSTAKNDSTRTWPFTQKMKNEGNGVFTYIGPAIGANNAPTQVYSPSTPDPAYQAIPGGDGNFKFYFFNNGLYEGAGLMRKTGNDTDKETTAYYSTYDNSFRADDKWKVVNAGVYKITVNVRTCKVKVEPYTGTLPTLQVTKQDGSKETINKLWLFGTATPVKNYTATMPLAMNYNAADDPNHFVWEGHLTKGYLKFPYIFGDFRFNQTSYLMPENGVTTTVSVANFANVHPTPIKTDGSSMKMIVGTNQDNQWEITEEGDYKIIVDVNNMKVTFIKK</sequence>
<keyword evidence="3" id="KW-1185">Reference proteome</keyword>
<keyword evidence="1" id="KW-0732">Signal</keyword>
<protein>
    <submittedName>
        <fullName evidence="2">SusF/SusE family outer membrane protein</fullName>
    </submittedName>
</protein>
<dbReference type="PROSITE" id="PS51257">
    <property type="entry name" value="PROKAR_LIPOPROTEIN"/>
    <property type="match status" value="1"/>
</dbReference>
<comment type="caution">
    <text evidence="2">The sequence shown here is derived from an EMBL/GenBank/DDBJ whole genome shotgun (WGS) entry which is preliminary data.</text>
</comment>
<name>A0ABS6YEK5_9BACT</name>
<accession>A0ABS6YEK5</accession>
<gene>
    <name evidence="2" type="ORF">KZO38_07585</name>
</gene>
<reference evidence="2 3" key="1">
    <citation type="submission" date="2021-07" db="EMBL/GenBank/DDBJ databases">
        <title>Genomic diversity and antimicrobial resistance of Prevotella spp. isolated from chronic lung disease airways.</title>
        <authorList>
            <person name="Webb K.A."/>
            <person name="Olagoke O.S."/>
            <person name="Baird T."/>
            <person name="Neill J."/>
            <person name="Pham A."/>
            <person name="Wells T.J."/>
            <person name="Ramsay K.A."/>
            <person name="Bell S.C."/>
            <person name="Sarovich D.S."/>
            <person name="Price E.P."/>
        </authorList>
    </citation>
    <scope>NUCLEOTIDE SEQUENCE [LARGE SCALE GENOMIC DNA]</scope>
    <source>
        <strain evidence="2 3">SCHI0011.S.12</strain>
    </source>
</reference>
<feature type="chain" id="PRO_5045444357" evidence="1">
    <location>
        <begin position="20"/>
        <end position="624"/>
    </location>
</feature>
<evidence type="ECO:0000313" key="3">
    <source>
        <dbReference type="Proteomes" id="UP000788426"/>
    </source>
</evidence>
<dbReference type="Proteomes" id="UP000788426">
    <property type="component" value="Unassembled WGS sequence"/>
</dbReference>
<evidence type="ECO:0000313" key="2">
    <source>
        <dbReference type="EMBL" id="MBW4769621.1"/>
    </source>
</evidence>